<gene>
    <name evidence="2" type="ORF">QLQ87_02460</name>
</gene>
<accession>A0AAX3VTK5</accession>
<sequence>MSAPKNGGITELLLGLVGFGVIAAVCSAFASSKVATQNADADEAWKKLDGVLSFQLTFYRQSGNTHRVVQVNGTRSDVEAEILKTFNRAGIGNQYSIWTRGDAIDYKRAIHSHRGSNEGKKVGGCLVNRV</sequence>
<protein>
    <submittedName>
        <fullName evidence="2">Uncharacterized protein</fullName>
    </submittedName>
</protein>
<evidence type="ECO:0000256" key="1">
    <source>
        <dbReference type="SAM" id="Phobius"/>
    </source>
</evidence>
<evidence type="ECO:0000313" key="3">
    <source>
        <dbReference type="Proteomes" id="UP001239426"/>
    </source>
</evidence>
<dbReference type="Proteomes" id="UP001239426">
    <property type="component" value="Chromosome"/>
</dbReference>
<proteinExistence type="predicted"/>
<feature type="transmembrane region" description="Helical" evidence="1">
    <location>
        <begin position="12"/>
        <end position="30"/>
    </location>
</feature>
<dbReference type="RefSeq" id="WP_282684125.1">
    <property type="nucleotide sequence ID" value="NZ_CP124841.1"/>
</dbReference>
<reference evidence="2" key="1">
    <citation type="submission" date="2023-05" db="EMBL/GenBank/DDBJ databases">
        <title>Aeromonas salmonicida 57, complete genome.</title>
        <authorList>
            <person name="Shao L."/>
        </authorList>
    </citation>
    <scope>NUCLEOTIDE SEQUENCE</scope>
    <source>
        <strain evidence="2">57</strain>
    </source>
</reference>
<keyword evidence="1" id="KW-1133">Transmembrane helix</keyword>
<keyword evidence="1" id="KW-0812">Transmembrane</keyword>
<name>A0AAX3VTK5_AERSA</name>
<dbReference type="AlphaFoldDB" id="A0AAX3VTK5"/>
<dbReference type="EMBL" id="CP124841">
    <property type="protein sequence ID" value="WHF37253.1"/>
    <property type="molecule type" value="Genomic_DNA"/>
</dbReference>
<keyword evidence="1" id="KW-0472">Membrane</keyword>
<evidence type="ECO:0000313" key="2">
    <source>
        <dbReference type="EMBL" id="WHF37253.1"/>
    </source>
</evidence>
<organism evidence="2 3">
    <name type="scientific">Aeromonas salmonicida</name>
    <dbReference type="NCBI Taxonomy" id="645"/>
    <lineage>
        <taxon>Bacteria</taxon>
        <taxon>Pseudomonadati</taxon>
        <taxon>Pseudomonadota</taxon>
        <taxon>Gammaproteobacteria</taxon>
        <taxon>Aeromonadales</taxon>
        <taxon>Aeromonadaceae</taxon>
        <taxon>Aeromonas</taxon>
    </lineage>
</organism>